<dbReference type="Proteomes" id="UP000813444">
    <property type="component" value="Unassembled WGS sequence"/>
</dbReference>
<dbReference type="EMBL" id="JAGPNK010000004">
    <property type="protein sequence ID" value="KAH7323101.1"/>
    <property type="molecule type" value="Genomic_DNA"/>
</dbReference>
<dbReference type="AlphaFoldDB" id="A0A8K0WT57"/>
<protein>
    <submittedName>
        <fullName evidence="2">Uncharacterized protein</fullName>
    </submittedName>
</protein>
<dbReference type="OrthoDB" id="5224838at2759"/>
<evidence type="ECO:0000313" key="3">
    <source>
        <dbReference type="Proteomes" id="UP000813444"/>
    </source>
</evidence>
<feature type="region of interest" description="Disordered" evidence="1">
    <location>
        <begin position="251"/>
        <end position="273"/>
    </location>
</feature>
<keyword evidence="3" id="KW-1185">Reference proteome</keyword>
<name>A0A8K0WT57_9HYPO</name>
<gene>
    <name evidence="2" type="ORF">B0I35DRAFT_499797</name>
</gene>
<reference evidence="2" key="1">
    <citation type="journal article" date="2021" name="Nat. Commun.">
        <title>Genetic determinants of endophytism in the Arabidopsis root mycobiome.</title>
        <authorList>
            <person name="Mesny F."/>
            <person name="Miyauchi S."/>
            <person name="Thiergart T."/>
            <person name="Pickel B."/>
            <person name="Atanasova L."/>
            <person name="Karlsson M."/>
            <person name="Huettel B."/>
            <person name="Barry K.W."/>
            <person name="Haridas S."/>
            <person name="Chen C."/>
            <person name="Bauer D."/>
            <person name="Andreopoulos W."/>
            <person name="Pangilinan J."/>
            <person name="LaButti K."/>
            <person name="Riley R."/>
            <person name="Lipzen A."/>
            <person name="Clum A."/>
            <person name="Drula E."/>
            <person name="Henrissat B."/>
            <person name="Kohler A."/>
            <person name="Grigoriev I.V."/>
            <person name="Martin F.M."/>
            <person name="Hacquard S."/>
        </authorList>
    </citation>
    <scope>NUCLEOTIDE SEQUENCE</scope>
    <source>
        <strain evidence="2">MPI-CAGE-CH-0235</strain>
    </source>
</reference>
<accession>A0A8K0WT57</accession>
<comment type="caution">
    <text evidence="2">The sequence shown here is derived from an EMBL/GenBank/DDBJ whole genome shotgun (WGS) entry which is preliminary data.</text>
</comment>
<proteinExistence type="predicted"/>
<evidence type="ECO:0000313" key="2">
    <source>
        <dbReference type="EMBL" id="KAH7323101.1"/>
    </source>
</evidence>
<organism evidence="2 3">
    <name type="scientific">Stachybotrys elegans</name>
    <dbReference type="NCBI Taxonomy" id="80388"/>
    <lineage>
        <taxon>Eukaryota</taxon>
        <taxon>Fungi</taxon>
        <taxon>Dikarya</taxon>
        <taxon>Ascomycota</taxon>
        <taxon>Pezizomycotina</taxon>
        <taxon>Sordariomycetes</taxon>
        <taxon>Hypocreomycetidae</taxon>
        <taxon>Hypocreales</taxon>
        <taxon>Stachybotryaceae</taxon>
        <taxon>Stachybotrys</taxon>
    </lineage>
</organism>
<sequence length="338" mass="38737">MLRRLKRRLQKILGFTGAPESPTSVATASLAGSLQASPKDGANYNQVDSTEEASRNLETPAALDPPSTSDSDSDYRMSLRRARAIKVWEDRRFTVEHDGHQDKILTRNEWTFHESYESQVDFYNEWVLMRGDSLSNDQLYEKMEVQEYLKALTSLSRHNLPTLAAFYDPPRHNKLIPLFQGENGNEYQLELSYSTDISQLYCPSAKDCDWRFGPVQIIPSKVSTETCSRTNSIPKILLPIGDLWIRGHLRPCEDSDDTEDTDDTDEQLPESERTDWAVMVDVEDEKLPLWIFVSRQKLADRRENANWSAEPPLAILDGQYKELEVFGIPFYFFSPEGA</sequence>
<feature type="region of interest" description="Disordered" evidence="1">
    <location>
        <begin position="35"/>
        <end position="75"/>
    </location>
</feature>
<evidence type="ECO:0000256" key="1">
    <source>
        <dbReference type="SAM" id="MobiDB-lite"/>
    </source>
</evidence>
<feature type="compositionally biased region" description="Acidic residues" evidence="1">
    <location>
        <begin position="254"/>
        <end position="269"/>
    </location>
</feature>